<sequence length="361" mass="41541">MYRITLSIVLLYLKIYSMSKGILLVNLGSPDSPDPKDVKRYLDEFLMDERVIDVPLWARNLIVRGIILNTRPKASAEAYKKIWWEEGSPLIVISERLQEKVQQKVDYPVALAMRYGSMTIKDGLQELVDKGVDEVFLIPLYPQFAMATTETILVLAEEIRKQHFPNLKISDLPAFYNKPDYIDVLSESISKHLEAKDYEHLLFSYHGVPERHIKKRDITKSHCKIDRSCCSTPSPAHEFCYKHQCVEVTRLVAEKLNLKEGTYSSSFQSRLGFDPWLQPYTDRTIERLGKEGLKKLAVVTPAFVSDCLETLEEIAMEGEEIFHEMGGKEFTTIPCLNDDENWVNLLANWINEWATTETTTV</sequence>
<organism evidence="9 10">
    <name type="scientific">Winogradskyella epiphytica</name>
    <dbReference type="NCBI Taxonomy" id="262005"/>
    <lineage>
        <taxon>Bacteria</taxon>
        <taxon>Pseudomonadati</taxon>
        <taxon>Bacteroidota</taxon>
        <taxon>Flavobacteriia</taxon>
        <taxon>Flavobacteriales</taxon>
        <taxon>Flavobacteriaceae</taxon>
        <taxon>Winogradskyella</taxon>
    </lineage>
</organism>
<keyword evidence="4 7" id="KW-0456">Lyase</keyword>
<comment type="catalytic activity">
    <reaction evidence="6">
        <text>Fe-coproporphyrin III + 2 H(+) = coproporphyrin III + Fe(2+)</text>
        <dbReference type="Rhea" id="RHEA:49572"/>
        <dbReference type="ChEBI" id="CHEBI:15378"/>
        <dbReference type="ChEBI" id="CHEBI:29033"/>
        <dbReference type="ChEBI" id="CHEBI:68438"/>
        <dbReference type="ChEBI" id="CHEBI:131725"/>
        <dbReference type="EC" id="4.99.1.9"/>
    </reaction>
    <physiologicalReaction direction="right-to-left" evidence="6">
        <dbReference type="Rhea" id="RHEA:49574"/>
    </physiologicalReaction>
</comment>
<keyword evidence="2 7" id="KW-0408">Iron</keyword>
<evidence type="ECO:0000313" key="10">
    <source>
        <dbReference type="Proteomes" id="UP000248054"/>
    </source>
</evidence>
<feature type="binding site" evidence="7">
    <location>
        <position position="309"/>
    </location>
    <ligand>
        <name>Fe(2+)</name>
        <dbReference type="ChEBI" id="CHEBI:29033"/>
    </ligand>
</feature>
<dbReference type="SUPFAM" id="SSF53800">
    <property type="entry name" value="Chelatase"/>
    <property type="match status" value="1"/>
</dbReference>
<dbReference type="GO" id="GO:0005737">
    <property type="term" value="C:cytoplasm"/>
    <property type="evidence" value="ECO:0007669"/>
    <property type="project" value="UniProtKB-SubCell"/>
</dbReference>
<comment type="similarity">
    <text evidence="1 7 8">Belongs to the ferrochelatase family.</text>
</comment>
<evidence type="ECO:0000256" key="7">
    <source>
        <dbReference type="HAMAP-Rule" id="MF_00323"/>
    </source>
</evidence>
<name>A0A2V4XI65_9FLAO</name>
<dbReference type="Gene3D" id="3.40.50.1400">
    <property type="match status" value="2"/>
</dbReference>
<dbReference type="InterPro" id="IPR033644">
    <property type="entry name" value="Ferrochelatase_C"/>
</dbReference>
<keyword evidence="3 7" id="KW-0350">Heme biosynthesis</keyword>
<evidence type="ECO:0000256" key="4">
    <source>
        <dbReference type="ARBA" id="ARBA00023239"/>
    </source>
</evidence>
<evidence type="ECO:0000256" key="3">
    <source>
        <dbReference type="ARBA" id="ARBA00023133"/>
    </source>
</evidence>
<dbReference type="AlphaFoldDB" id="A0A2V4XI65"/>
<dbReference type="InterPro" id="IPR033659">
    <property type="entry name" value="Ferrochelatase_N"/>
</dbReference>
<dbReference type="EC" id="4.98.1.1" evidence="7"/>
<keyword evidence="5 7" id="KW-0627">Porphyrin biosynthesis</keyword>
<proteinExistence type="inferred from homology"/>
<dbReference type="EMBL" id="QJTD01000001">
    <property type="protein sequence ID" value="PYE83221.1"/>
    <property type="molecule type" value="Genomic_DNA"/>
</dbReference>
<comment type="pathway">
    <text evidence="7">Porphyrin-containing compound metabolism; protoheme biosynthesis; protoheme from protoporphyrin-IX: step 1/1.</text>
</comment>
<dbReference type="GO" id="GO:0004325">
    <property type="term" value="F:ferrochelatase activity"/>
    <property type="evidence" value="ECO:0007669"/>
    <property type="project" value="UniProtKB-UniRule"/>
</dbReference>
<comment type="caution">
    <text evidence="9">The sequence shown here is derived from an EMBL/GenBank/DDBJ whole genome shotgun (WGS) entry which is preliminary data.</text>
</comment>
<keyword evidence="7" id="KW-0479">Metal-binding</keyword>
<protein>
    <recommendedName>
        <fullName evidence="7">Ferrochelatase</fullName>
        <ecNumber evidence="7">4.98.1.1</ecNumber>
    </recommendedName>
    <alternativeName>
        <fullName evidence="7">Heme synthase</fullName>
    </alternativeName>
    <alternativeName>
        <fullName evidence="7">Protoheme ferro-lyase</fullName>
    </alternativeName>
</protein>
<dbReference type="PANTHER" id="PTHR11108">
    <property type="entry name" value="FERROCHELATASE"/>
    <property type="match status" value="1"/>
</dbReference>
<gene>
    <name evidence="7" type="primary">hemH</name>
    <name evidence="9" type="ORF">DFQ11_101653</name>
</gene>
<dbReference type="InterPro" id="IPR001015">
    <property type="entry name" value="Ferrochelatase"/>
</dbReference>
<dbReference type="GO" id="GO:0046872">
    <property type="term" value="F:metal ion binding"/>
    <property type="evidence" value="ECO:0007669"/>
    <property type="project" value="UniProtKB-KW"/>
</dbReference>
<evidence type="ECO:0000256" key="8">
    <source>
        <dbReference type="RuleBase" id="RU004185"/>
    </source>
</evidence>
<reference evidence="9 10" key="1">
    <citation type="submission" date="2018-06" db="EMBL/GenBank/DDBJ databases">
        <title>Genomic Encyclopedia of Type Strains, Phase III (KMG-III): the genomes of soil and plant-associated and newly described type strains.</title>
        <authorList>
            <person name="Whitman W."/>
        </authorList>
    </citation>
    <scope>NUCLEOTIDE SEQUENCE [LARGE SCALE GENOMIC DNA]</scope>
    <source>
        <strain evidence="9 10">CECT 7945</strain>
    </source>
</reference>
<dbReference type="UniPathway" id="UPA00252">
    <property type="reaction ID" value="UER00325"/>
</dbReference>
<evidence type="ECO:0000256" key="1">
    <source>
        <dbReference type="ARBA" id="ARBA00007718"/>
    </source>
</evidence>
<keyword evidence="7" id="KW-0963">Cytoplasm</keyword>
<comment type="function">
    <text evidence="7">Catalyzes the ferrous insertion into protoporphyrin IX.</text>
</comment>
<evidence type="ECO:0000313" key="9">
    <source>
        <dbReference type="EMBL" id="PYE83221.1"/>
    </source>
</evidence>
<dbReference type="HAMAP" id="MF_00323">
    <property type="entry name" value="Ferrochelatase"/>
    <property type="match status" value="1"/>
</dbReference>
<feature type="binding site" evidence="7">
    <location>
        <position position="206"/>
    </location>
    <ligand>
        <name>Fe(2+)</name>
        <dbReference type="ChEBI" id="CHEBI:29033"/>
    </ligand>
</feature>
<dbReference type="PANTHER" id="PTHR11108:SF1">
    <property type="entry name" value="FERROCHELATASE, MITOCHONDRIAL"/>
    <property type="match status" value="1"/>
</dbReference>
<evidence type="ECO:0000256" key="6">
    <source>
        <dbReference type="ARBA" id="ARBA00024536"/>
    </source>
</evidence>
<dbReference type="CDD" id="cd03411">
    <property type="entry name" value="Ferrochelatase_N"/>
    <property type="match status" value="1"/>
</dbReference>
<comment type="catalytic activity">
    <reaction evidence="7">
        <text>heme b + 2 H(+) = protoporphyrin IX + Fe(2+)</text>
        <dbReference type="Rhea" id="RHEA:22584"/>
        <dbReference type="ChEBI" id="CHEBI:15378"/>
        <dbReference type="ChEBI" id="CHEBI:29033"/>
        <dbReference type="ChEBI" id="CHEBI:57306"/>
        <dbReference type="ChEBI" id="CHEBI:60344"/>
        <dbReference type="EC" id="4.98.1.1"/>
    </reaction>
</comment>
<comment type="subcellular location">
    <subcellularLocation>
        <location evidence="7">Cytoplasm</location>
    </subcellularLocation>
</comment>
<dbReference type="Proteomes" id="UP000248054">
    <property type="component" value="Unassembled WGS sequence"/>
</dbReference>
<evidence type="ECO:0000256" key="5">
    <source>
        <dbReference type="ARBA" id="ARBA00023244"/>
    </source>
</evidence>
<dbReference type="Pfam" id="PF00762">
    <property type="entry name" value="Ferrochelatase"/>
    <property type="match status" value="1"/>
</dbReference>
<dbReference type="GO" id="GO:0006783">
    <property type="term" value="P:heme biosynthetic process"/>
    <property type="evidence" value="ECO:0007669"/>
    <property type="project" value="UniProtKB-UniRule"/>
</dbReference>
<evidence type="ECO:0000256" key="2">
    <source>
        <dbReference type="ARBA" id="ARBA00023004"/>
    </source>
</evidence>
<dbReference type="CDD" id="cd00419">
    <property type="entry name" value="Ferrochelatase_C"/>
    <property type="match status" value="1"/>
</dbReference>
<keyword evidence="10" id="KW-1185">Reference proteome</keyword>
<dbReference type="NCBIfam" id="TIGR00109">
    <property type="entry name" value="hemH"/>
    <property type="match status" value="1"/>
</dbReference>
<accession>A0A2V4XI65</accession>